<protein>
    <recommendedName>
        <fullName evidence="4">DUF2846 domain-containing protein</fullName>
    </recommendedName>
</protein>
<dbReference type="Proteomes" id="UP000806285">
    <property type="component" value="Unassembled WGS sequence"/>
</dbReference>
<organism evidence="2 3">
    <name type="scientific">Ramlibacter pallidus</name>
    <dbReference type="NCBI Taxonomy" id="2780087"/>
    <lineage>
        <taxon>Bacteria</taxon>
        <taxon>Pseudomonadati</taxon>
        <taxon>Pseudomonadota</taxon>
        <taxon>Betaproteobacteria</taxon>
        <taxon>Burkholderiales</taxon>
        <taxon>Comamonadaceae</taxon>
        <taxon>Ramlibacter</taxon>
    </lineage>
</organism>
<evidence type="ECO:0000313" key="2">
    <source>
        <dbReference type="EMBL" id="MBE7368008.1"/>
    </source>
</evidence>
<comment type="caution">
    <text evidence="2">The sequence shown here is derived from an EMBL/GenBank/DDBJ whole genome shotgun (WGS) entry which is preliminary data.</text>
</comment>
<proteinExistence type="predicted"/>
<reference evidence="2 3" key="1">
    <citation type="submission" date="2020-10" db="EMBL/GenBank/DDBJ databases">
        <title>Ramlibacter sp. HM2 16S ribosomal RNA gene Genome sequencing and assembly.</title>
        <authorList>
            <person name="Kang M."/>
        </authorList>
    </citation>
    <scope>NUCLEOTIDE SEQUENCE [LARGE SCALE GENOMIC DNA]</scope>
    <source>
        <strain evidence="2 3">HM2</strain>
    </source>
</reference>
<evidence type="ECO:0000313" key="3">
    <source>
        <dbReference type="Proteomes" id="UP000806285"/>
    </source>
</evidence>
<evidence type="ECO:0008006" key="4">
    <source>
        <dbReference type="Google" id="ProtNLM"/>
    </source>
</evidence>
<sequence>MPVTEGHVDVKHKGDEMHSVRNPRNHAMHRRFLLAAFLALLAGCASEFKPLSFPPNVVLQDAPPGMAIVYLIRAPHDGTTLPVYIDGRLVAKLPPMTYTAAVVAPGVHKIASAPHGGNAEAPASTLAVAAGERRFLHVSAPRNTSLEVGALPIGGTVAISATHISTFSGTRTWAECSELDAQGLMSLGKLVLPERGAL</sequence>
<name>A0ABR9S3C0_9BURK</name>
<evidence type="ECO:0000256" key="1">
    <source>
        <dbReference type="SAM" id="MobiDB-lite"/>
    </source>
</evidence>
<dbReference type="EMBL" id="JADDIV010000003">
    <property type="protein sequence ID" value="MBE7368008.1"/>
    <property type="molecule type" value="Genomic_DNA"/>
</dbReference>
<dbReference type="RefSeq" id="WP_193676626.1">
    <property type="nucleotide sequence ID" value="NZ_JADDIV010000003.1"/>
</dbReference>
<feature type="region of interest" description="Disordered" evidence="1">
    <location>
        <begin position="1"/>
        <end position="20"/>
    </location>
</feature>
<keyword evidence="3" id="KW-1185">Reference proteome</keyword>
<feature type="compositionally biased region" description="Basic and acidic residues" evidence="1">
    <location>
        <begin position="1"/>
        <end position="19"/>
    </location>
</feature>
<gene>
    <name evidence="2" type="ORF">IM787_10550</name>
</gene>
<accession>A0ABR9S3C0</accession>